<dbReference type="Gene3D" id="3.55.50.30">
    <property type="match status" value="1"/>
</dbReference>
<feature type="signal peptide" evidence="1">
    <location>
        <begin position="1"/>
        <end position="19"/>
    </location>
</feature>
<reference evidence="2 3" key="1">
    <citation type="submission" date="2019-03" db="EMBL/GenBank/DDBJ databases">
        <title>Genomic Encyclopedia of Type Strains, Phase IV (KMG-IV): sequencing the most valuable type-strain genomes for metagenomic binning, comparative biology and taxonomic classification.</title>
        <authorList>
            <person name="Goeker M."/>
        </authorList>
    </citation>
    <scope>NUCLEOTIDE SEQUENCE [LARGE SCALE GENOMIC DNA]</scope>
    <source>
        <strain evidence="2 3">DSM 100059</strain>
    </source>
</reference>
<feature type="chain" id="PRO_5020397620" description="Carboxypeptidase-like protein" evidence="1">
    <location>
        <begin position="20"/>
        <end position="575"/>
    </location>
</feature>
<evidence type="ECO:0000313" key="3">
    <source>
        <dbReference type="Proteomes" id="UP000294498"/>
    </source>
</evidence>
<evidence type="ECO:0008006" key="4">
    <source>
        <dbReference type="Google" id="ProtNLM"/>
    </source>
</evidence>
<evidence type="ECO:0000313" key="2">
    <source>
        <dbReference type="EMBL" id="TDW97417.1"/>
    </source>
</evidence>
<accession>A0A4R8DIM8</accession>
<dbReference type="Gene3D" id="2.60.40.1120">
    <property type="entry name" value="Carboxypeptidase-like, regulatory domain"/>
    <property type="match status" value="1"/>
</dbReference>
<dbReference type="Proteomes" id="UP000294498">
    <property type="component" value="Unassembled WGS sequence"/>
</dbReference>
<dbReference type="SUPFAM" id="SSF49464">
    <property type="entry name" value="Carboxypeptidase regulatory domain-like"/>
    <property type="match status" value="1"/>
</dbReference>
<name>A0A4R8DIM8_9BACT</name>
<keyword evidence="1" id="KW-0732">Signal</keyword>
<protein>
    <recommendedName>
        <fullName evidence="4">Carboxypeptidase-like protein</fullName>
    </recommendedName>
</protein>
<proteinExistence type="predicted"/>
<dbReference type="EMBL" id="SODV01000002">
    <property type="protein sequence ID" value="TDW97417.1"/>
    <property type="molecule type" value="Genomic_DNA"/>
</dbReference>
<organism evidence="2 3">
    <name type="scientific">Dinghuibacter silviterrae</name>
    <dbReference type="NCBI Taxonomy" id="1539049"/>
    <lineage>
        <taxon>Bacteria</taxon>
        <taxon>Pseudomonadati</taxon>
        <taxon>Bacteroidota</taxon>
        <taxon>Chitinophagia</taxon>
        <taxon>Chitinophagales</taxon>
        <taxon>Chitinophagaceae</taxon>
        <taxon>Dinghuibacter</taxon>
    </lineage>
</organism>
<dbReference type="InterPro" id="IPR008969">
    <property type="entry name" value="CarboxyPept-like_regulatory"/>
</dbReference>
<gene>
    <name evidence="2" type="ORF">EDB95_5266</name>
</gene>
<evidence type="ECO:0000256" key="1">
    <source>
        <dbReference type="SAM" id="SignalP"/>
    </source>
</evidence>
<dbReference type="AlphaFoldDB" id="A0A4R8DIM8"/>
<comment type="caution">
    <text evidence="2">The sequence shown here is derived from an EMBL/GenBank/DDBJ whole genome shotgun (WGS) entry which is preliminary data.</text>
</comment>
<keyword evidence="3" id="KW-1185">Reference proteome</keyword>
<sequence>MRGLFLHALLLACVSGVHAQGVPEARAQGVLRARPQGVLEARPQGVLDRRISLRVHRLPLAAALDTIAARGSFAFSYNSTILPGDSLVSFSGSGSVRQVLDALLGARYQYVPRDGYVIIVRAPAPPAVYTVTGTVIDQATGMPVANASVYEPEKLQSTLTDEHGFFRLRLREHGPFLAVSKEWYEDTIFTPESGHDCRVLLRPVPVTEITPVVITSSIERSWWGRLFLTSRQRVQSLNLVHFFTDKPYQVSLVPSIGTQGRMGSQVTNTVSLNLIGGYSAGTHGVEIAGVFNLDRKSVRHVQAAGAFNIAGGTVVGLQAAGCANVDMDSARGAILAGGANVVYGSASGALIAGGANLVHGTVQGAVLAGGANIVHGSVSGVLAAAGANVVHGQVFGAQIAGAFNDCRGTVYGLQASALYNHAVHLKGVQIGLINIADTSSGYSIGLVSFVRHGLHQVSVSYDDGWTLAYRSGNPKLYSILLAGYNPDGPTIGYGAGRAFPLAGRWGITTEVAVRQVYDRHWNEEGTVYRLSPSLTFRLSHTVSVFAGPYGSLYVPSGRHSRDVPPFGAAAGLLFF</sequence>